<keyword evidence="6" id="KW-0720">Serine protease</keyword>
<feature type="compositionally biased region" description="Low complexity" evidence="10">
    <location>
        <begin position="200"/>
        <end position="217"/>
    </location>
</feature>
<dbReference type="InterPro" id="IPR031986">
    <property type="entry name" value="GD_N"/>
</dbReference>
<comment type="subcellular location">
    <subcellularLocation>
        <location evidence="1">Secreted</location>
    </subcellularLocation>
</comment>
<feature type="chain" id="PRO_5004659751" evidence="11">
    <location>
        <begin position="23"/>
        <end position="495"/>
    </location>
</feature>
<dbReference type="SUPFAM" id="SSF50494">
    <property type="entry name" value="Trypsin-like serine proteases"/>
    <property type="match status" value="1"/>
</dbReference>
<keyword evidence="4 11" id="KW-0732">Signal</keyword>
<evidence type="ECO:0000313" key="13">
    <source>
        <dbReference type="EMBL" id="JAB55592.1"/>
    </source>
</evidence>
<accession>U5EQH8</accession>
<dbReference type="PANTHER" id="PTHR24260">
    <property type="match status" value="1"/>
</dbReference>
<dbReference type="Gene3D" id="2.40.10.10">
    <property type="entry name" value="Trypsin-like serine proteases"/>
    <property type="match status" value="1"/>
</dbReference>
<sequence>MLRKDFLLIIFSIISAFSLVFAQDLSSPCPKIFQYQYDSNRNEYVGIIALKTFQVGQTAKLYVRLSVGTRLPSEDVGSLEVIGTKQSVFNDIVDGRPVNYRVVFPVQNPLPKLTLITLNGVTACSGPPAQANYITTIQLDHVLMATLNNGDGSNVNNNNFNNVGNFNPTNNDNDLNGWTNYNLQTQRPVTQRPAPPSPATQRPVTQQPTFRPQTQRPKPTPTPQQTISSSNVICGQPIAGVSPLIYQGKPTTHGQFPWIAAIFAVVNSGASEFICGGSIISQDVILTAAHCLYRSQSNKRLTKEQVTVSLGRYNINNWGEKDIQNSQVDQLITHPDYNNLKPTDADIGILKLYDYIEYTRFIRPACLWNGDTSLNNIVGVDATVVGWGEQEDGSRSQTPQVATVPIVEQDTCLRQSPEFRDITSKRTFCAGGEGKGPCRGDSGGGLLIKQNSQWYIRGIVSKATLEANTNKCDLTKYVVYTDVTKYREWLLEYME</sequence>
<dbReference type="PROSITE" id="PS00134">
    <property type="entry name" value="TRYPSIN_HIS"/>
    <property type="match status" value="1"/>
</dbReference>
<organism evidence="13">
    <name type="scientific">Corethrella appendiculata</name>
    <dbReference type="NCBI Taxonomy" id="1370023"/>
    <lineage>
        <taxon>Eukaryota</taxon>
        <taxon>Metazoa</taxon>
        <taxon>Ecdysozoa</taxon>
        <taxon>Arthropoda</taxon>
        <taxon>Hexapoda</taxon>
        <taxon>Insecta</taxon>
        <taxon>Pterygota</taxon>
        <taxon>Neoptera</taxon>
        <taxon>Endopterygota</taxon>
        <taxon>Diptera</taxon>
        <taxon>Nematocera</taxon>
        <taxon>Culicoidea</taxon>
        <taxon>Chaoboridae</taxon>
        <taxon>Corethrella</taxon>
    </lineage>
</organism>
<evidence type="ECO:0000256" key="4">
    <source>
        <dbReference type="ARBA" id="ARBA00022729"/>
    </source>
</evidence>
<evidence type="ECO:0000256" key="5">
    <source>
        <dbReference type="ARBA" id="ARBA00022801"/>
    </source>
</evidence>
<feature type="region of interest" description="Disordered" evidence="10">
    <location>
        <begin position="156"/>
        <end position="230"/>
    </location>
</feature>
<feature type="compositionally biased region" description="Low complexity" evidence="10">
    <location>
        <begin position="156"/>
        <end position="177"/>
    </location>
</feature>
<dbReference type="GO" id="GO:0004252">
    <property type="term" value="F:serine-type endopeptidase activity"/>
    <property type="evidence" value="ECO:0007669"/>
    <property type="project" value="InterPro"/>
</dbReference>
<proteinExistence type="evidence at transcript level"/>
<dbReference type="EMBL" id="GANO01004279">
    <property type="protein sequence ID" value="JAB55592.1"/>
    <property type="molecule type" value="mRNA"/>
</dbReference>
<dbReference type="InterPro" id="IPR001314">
    <property type="entry name" value="Peptidase_S1A"/>
</dbReference>
<feature type="signal peptide" evidence="11">
    <location>
        <begin position="1"/>
        <end position="22"/>
    </location>
</feature>
<feature type="compositionally biased region" description="Polar residues" evidence="10">
    <location>
        <begin position="178"/>
        <end position="189"/>
    </location>
</feature>
<dbReference type="CDD" id="cd00190">
    <property type="entry name" value="Tryp_SPc"/>
    <property type="match status" value="1"/>
</dbReference>
<evidence type="ECO:0000256" key="3">
    <source>
        <dbReference type="ARBA" id="ARBA00022670"/>
    </source>
</evidence>
<dbReference type="FunFam" id="2.40.10.10:FF:000146">
    <property type="entry name" value="Serine protease 53"/>
    <property type="match status" value="1"/>
</dbReference>
<evidence type="ECO:0000256" key="6">
    <source>
        <dbReference type="ARBA" id="ARBA00022825"/>
    </source>
</evidence>
<protein>
    <submittedName>
        <fullName evidence="13">Putative trypsin-like serine protease</fullName>
    </submittedName>
</protein>
<keyword evidence="5" id="KW-0378">Hydrolase</keyword>
<dbReference type="AlphaFoldDB" id="U5EQH8"/>
<comment type="similarity">
    <text evidence="9">Belongs to the peptidase S1 family. CLIP subfamily.</text>
</comment>
<evidence type="ECO:0000256" key="2">
    <source>
        <dbReference type="ARBA" id="ARBA00022525"/>
    </source>
</evidence>
<dbReference type="PANTHER" id="PTHR24260:SF136">
    <property type="entry name" value="GH08193P-RELATED"/>
    <property type="match status" value="1"/>
</dbReference>
<dbReference type="Pfam" id="PF16030">
    <property type="entry name" value="GD_N"/>
    <property type="match status" value="1"/>
</dbReference>
<dbReference type="SMART" id="SM00020">
    <property type="entry name" value="Tryp_SPc"/>
    <property type="match status" value="1"/>
</dbReference>
<reference evidence="13" key="1">
    <citation type="journal article" date="2014" name="Insect Biochem. Mol. Biol.">
        <title>An insight into the sialome of the frog biting fly, Corethrella appendiculata.</title>
        <authorList>
            <person name="Ribeiro J.M.C."/>
            <person name="Chagas A.C."/>
            <person name="Pham V.M."/>
            <person name="Lounibos L.P."/>
            <person name="Calvo E."/>
        </authorList>
    </citation>
    <scope>NUCLEOTIDE SEQUENCE</scope>
    <source>
        <tissue evidence="13">Salivary glands</tissue>
    </source>
</reference>
<dbReference type="PRINTS" id="PR00722">
    <property type="entry name" value="CHYMOTRYPSIN"/>
</dbReference>
<dbReference type="Pfam" id="PF00089">
    <property type="entry name" value="Trypsin"/>
    <property type="match status" value="1"/>
</dbReference>
<keyword evidence="8" id="KW-1015">Disulfide bond</keyword>
<dbReference type="InterPro" id="IPR051333">
    <property type="entry name" value="CLIP_Serine_Protease"/>
</dbReference>
<dbReference type="InterPro" id="IPR043504">
    <property type="entry name" value="Peptidase_S1_PA_chymotrypsin"/>
</dbReference>
<dbReference type="InterPro" id="IPR018114">
    <property type="entry name" value="TRYPSIN_HIS"/>
</dbReference>
<evidence type="ECO:0000256" key="1">
    <source>
        <dbReference type="ARBA" id="ARBA00004613"/>
    </source>
</evidence>
<keyword evidence="7" id="KW-0865">Zymogen</keyword>
<evidence type="ECO:0000256" key="9">
    <source>
        <dbReference type="ARBA" id="ARBA00024195"/>
    </source>
</evidence>
<dbReference type="InterPro" id="IPR001254">
    <property type="entry name" value="Trypsin_dom"/>
</dbReference>
<evidence type="ECO:0000256" key="7">
    <source>
        <dbReference type="ARBA" id="ARBA00023145"/>
    </source>
</evidence>
<dbReference type="InterPro" id="IPR009003">
    <property type="entry name" value="Peptidase_S1_PA"/>
</dbReference>
<evidence type="ECO:0000256" key="10">
    <source>
        <dbReference type="SAM" id="MobiDB-lite"/>
    </source>
</evidence>
<dbReference type="GO" id="GO:0005576">
    <property type="term" value="C:extracellular region"/>
    <property type="evidence" value="ECO:0007669"/>
    <property type="project" value="UniProtKB-SubCell"/>
</dbReference>
<keyword evidence="2" id="KW-0964">Secreted</keyword>
<evidence type="ECO:0000259" key="12">
    <source>
        <dbReference type="PROSITE" id="PS50240"/>
    </source>
</evidence>
<feature type="domain" description="Peptidase S1" evidence="12">
    <location>
        <begin position="245"/>
        <end position="495"/>
    </location>
</feature>
<evidence type="ECO:0000256" key="8">
    <source>
        <dbReference type="ARBA" id="ARBA00023157"/>
    </source>
</evidence>
<evidence type="ECO:0000256" key="11">
    <source>
        <dbReference type="SAM" id="SignalP"/>
    </source>
</evidence>
<keyword evidence="3 13" id="KW-0645">Protease</keyword>
<dbReference type="PROSITE" id="PS50240">
    <property type="entry name" value="TRYPSIN_DOM"/>
    <property type="match status" value="1"/>
</dbReference>
<dbReference type="GO" id="GO:0006508">
    <property type="term" value="P:proteolysis"/>
    <property type="evidence" value="ECO:0007669"/>
    <property type="project" value="UniProtKB-KW"/>
</dbReference>
<name>U5EQH8_9DIPT</name>